<reference evidence="9" key="1">
    <citation type="submission" date="2021-02" db="EMBL/GenBank/DDBJ databases">
        <title>Sequencing the genomes of 1000 actinobacteria strains.</title>
        <authorList>
            <person name="Klenk H.-P."/>
        </authorList>
    </citation>
    <scope>NUCLEOTIDE SEQUENCE</scope>
    <source>
        <strain evidence="9">DSM 22850</strain>
    </source>
</reference>
<dbReference type="GO" id="GO:0008270">
    <property type="term" value="F:zinc ion binding"/>
    <property type="evidence" value="ECO:0007669"/>
    <property type="project" value="TreeGrafter"/>
</dbReference>
<dbReference type="FunFam" id="3.30.1130.10:FF:000001">
    <property type="entry name" value="GTP cyclohydrolase 1"/>
    <property type="match status" value="1"/>
</dbReference>
<protein>
    <recommendedName>
        <fullName evidence="4">GTP cyclohydrolase 1</fullName>
        <ecNumber evidence="3">3.5.4.16</ecNumber>
    </recommendedName>
    <alternativeName>
        <fullName evidence="7">GTP cyclohydrolase I</fullName>
    </alternativeName>
</protein>
<dbReference type="GO" id="GO:0003934">
    <property type="term" value="F:GTP cyclohydrolase I activity"/>
    <property type="evidence" value="ECO:0007669"/>
    <property type="project" value="UniProtKB-EC"/>
</dbReference>
<dbReference type="InterPro" id="IPR018234">
    <property type="entry name" value="GTP_CycHdrlase_I_CS"/>
</dbReference>
<evidence type="ECO:0000259" key="8">
    <source>
        <dbReference type="Pfam" id="PF01227"/>
    </source>
</evidence>
<dbReference type="SUPFAM" id="SSF55620">
    <property type="entry name" value="Tetrahydrobiopterin biosynthesis enzymes-like"/>
    <property type="match status" value="1"/>
</dbReference>
<dbReference type="AlphaFoldDB" id="A0A940PKS2"/>
<keyword evidence="5" id="KW-0554">One-carbon metabolism</keyword>
<dbReference type="PANTHER" id="PTHR11109:SF7">
    <property type="entry name" value="GTP CYCLOHYDROLASE 1"/>
    <property type="match status" value="1"/>
</dbReference>
<proteinExistence type="predicted"/>
<name>A0A940PKS2_9MICO</name>
<evidence type="ECO:0000256" key="3">
    <source>
        <dbReference type="ARBA" id="ARBA00012715"/>
    </source>
</evidence>
<dbReference type="PANTHER" id="PTHR11109">
    <property type="entry name" value="GTP CYCLOHYDROLASE I"/>
    <property type="match status" value="1"/>
</dbReference>
<dbReference type="Gene3D" id="3.30.1130.10">
    <property type="match status" value="1"/>
</dbReference>
<evidence type="ECO:0000256" key="1">
    <source>
        <dbReference type="ARBA" id="ARBA00001052"/>
    </source>
</evidence>
<comment type="caution">
    <text evidence="9">The sequence shown here is derived from an EMBL/GenBank/DDBJ whole genome shotgun (WGS) entry which is preliminary data.</text>
</comment>
<dbReference type="InterPro" id="IPR001474">
    <property type="entry name" value="GTP_CycHdrlase_I"/>
</dbReference>
<sequence>MASHTSDQAGATDIAAATRAAGDLLRALGVDLEARGLERTPERVAQTLAGLIDRGPVPEATLMPSDGYDGPIVMRDIPFVGMCEHHLLPFRGTATLAYAAGEQIVGLSTLARVVEYFAAGLQLQERMTSQIADWLESELTPAGVGVRIEAEHFCMSMRGIGGPATQAETRITRGTITAQDLA</sequence>
<evidence type="ECO:0000313" key="9">
    <source>
        <dbReference type="EMBL" id="MBP1324848.1"/>
    </source>
</evidence>
<dbReference type="Gene3D" id="1.10.286.10">
    <property type="match status" value="1"/>
</dbReference>
<dbReference type="GO" id="GO:0006730">
    <property type="term" value="P:one-carbon metabolic process"/>
    <property type="evidence" value="ECO:0007669"/>
    <property type="project" value="UniProtKB-KW"/>
</dbReference>
<dbReference type="GO" id="GO:0005737">
    <property type="term" value="C:cytoplasm"/>
    <property type="evidence" value="ECO:0007669"/>
    <property type="project" value="TreeGrafter"/>
</dbReference>
<dbReference type="GO" id="GO:0046654">
    <property type="term" value="P:tetrahydrofolate biosynthetic process"/>
    <property type="evidence" value="ECO:0007669"/>
    <property type="project" value="InterPro"/>
</dbReference>
<gene>
    <name evidence="9" type="ORF">JOF28_000080</name>
</gene>
<evidence type="ECO:0000313" key="10">
    <source>
        <dbReference type="Proteomes" id="UP000675163"/>
    </source>
</evidence>
<comment type="pathway">
    <text evidence="2">Cofactor biosynthesis; 7,8-dihydroneopterin triphosphate biosynthesis; 7,8-dihydroneopterin triphosphate from GTP: step 1/1.</text>
</comment>
<organism evidence="9 10">
    <name type="scientific">Leucobacter exalbidus</name>
    <dbReference type="NCBI Taxonomy" id="662960"/>
    <lineage>
        <taxon>Bacteria</taxon>
        <taxon>Bacillati</taxon>
        <taxon>Actinomycetota</taxon>
        <taxon>Actinomycetes</taxon>
        <taxon>Micrococcales</taxon>
        <taxon>Microbacteriaceae</taxon>
        <taxon>Leucobacter</taxon>
    </lineage>
</organism>
<evidence type="ECO:0000256" key="6">
    <source>
        <dbReference type="ARBA" id="ARBA00022801"/>
    </source>
</evidence>
<dbReference type="GO" id="GO:0005525">
    <property type="term" value="F:GTP binding"/>
    <property type="evidence" value="ECO:0007669"/>
    <property type="project" value="TreeGrafter"/>
</dbReference>
<dbReference type="PROSITE" id="PS00859">
    <property type="entry name" value="GTP_CYCLOHYDROL_1_1"/>
    <property type="match status" value="1"/>
</dbReference>
<comment type="catalytic activity">
    <reaction evidence="1">
        <text>GTP + H2O = 7,8-dihydroneopterin 3'-triphosphate + formate + H(+)</text>
        <dbReference type="Rhea" id="RHEA:17473"/>
        <dbReference type="ChEBI" id="CHEBI:15377"/>
        <dbReference type="ChEBI" id="CHEBI:15378"/>
        <dbReference type="ChEBI" id="CHEBI:15740"/>
        <dbReference type="ChEBI" id="CHEBI:37565"/>
        <dbReference type="ChEBI" id="CHEBI:58462"/>
        <dbReference type="EC" id="3.5.4.16"/>
    </reaction>
</comment>
<dbReference type="InterPro" id="IPR043133">
    <property type="entry name" value="GTP-CH-I_C/QueF"/>
</dbReference>
<evidence type="ECO:0000256" key="7">
    <source>
        <dbReference type="ARBA" id="ARBA00030854"/>
    </source>
</evidence>
<dbReference type="EC" id="3.5.4.16" evidence="3"/>
<keyword evidence="6 9" id="KW-0378">Hydrolase</keyword>
<accession>A0A940PKS2</accession>
<evidence type="ECO:0000256" key="2">
    <source>
        <dbReference type="ARBA" id="ARBA00005080"/>
    </source>
</evidence>
<dbReference type="GO" id="GO:0006729">
    <property type="term" value="P:tetrahydrobiopterin biosynthetic process"/>
    <property type="evidence" value="ECO:0007669"/>
    <property type="project" value="TreeGrafter"/>
</dbReference>
<feature type="domain" description="GTP cyclohydrolase I" evidence="8">
    <location>
        <begin position="19"/>
        <end position="178"/>
    </location>
</feature>
<dbReference type="EMBL" id="JAFIDA010000001">
    <property type="protein sequence ID" value="MBP1324848.1"/>
    <property type="molecule type" value="Genomic_DNA"/>
</dbReference>
<evidence type="ECO:0000256" key="4">
    <source>
        <dbReference type="ARBA" id="ARBA00017272"/>
    </source>
</evidence>
<dbReference type="Pfam" id="PF01227">
    <property type="entry name" value="GTP_cyclohydroI"/>
    <property type="match status" value="1"/>
</dbReference>
<dbReference type="RefSeq" id="WP_209703967.1">
    <property type="nucleotide sequence ID" value="NZ_JAFIDA010000001.1"/>
</dbReference>
<dbReference type="InterPro" id="IPR020602">
    <property type="entry name" value="GTP_CycHdrlase_I_dom"/>
</dbReference>
<dbReference type="Proteomes" id="UP000675163">
    <property type="component" value="Unassembled WGS sequence"/>
</dbReference>
<keyword evidence="10" id="KW-1185">Reference proteome</keyword>
<dbReference type="InterPro" id="IPR043134">
    <property type="entry name" value="GTP-CH-I_N"/>
</dbReference>
<evidence type="ECO:0000256" key="5">
    <source>
        <dbReference type="ARBA" id="ARBA00022563"/>
    </source>
</evidence>